<gene>
    <name evidence="1" type="ORF">I7I51_03248</name>
</gene>
<evidence type="ECO:0008006" key="3">
    <source>
        <dbReference type="Google" id="ProtNLM"/>
    </source>
</evidence>
<dbReference type="SUPFAM" id="SSF53474">
    <property type="entry name" value="alpha/beta-Hydrolases"/>
    <property type="match status" value="1"/>
</dbReference>
<dbReference type="AlphaFoldDB" id="A0A8A1M3I8"/>
<sequence length="84" mass="9299">MRDCDRTAAMGKRMIDGLKNVTAHTLIISGAKDCQCTIGNAEQTRSRGVDLATIVILNQCGHFPWLEKPDETFMVITEFFGDGH</sequence>
<dbReference type="OrthoDB" id="10249433at2759"/>
<organism evidence="1 2">
    <name type="scientific">Ajellomyces capsulatus</name>
    <name type="common">Darling's disease fungus</name>
    <name type="synonym">Histoplasma capsulatum</name>
    <dbReference type="NCBI Taxonomy" id="5037"/>
    <lineage>
        <taxon>Eukaryota</taxon>
        <taxon>Fungi</taxon>
        <taxon>Dikarya</taxon>
        <taxon>Ascomycota</taxon>
        <taxon>Pezizomycotina</taxon>
        <taxon>Eurotiomycetes</taxon>
        <taxon>Eurotiomycetidae</taxon>
        <taxon>Onygenales</taxon>
        <taxon>Ajellomycetaceae</taxon>
        <taxon>Histoplasma</taxon>
    </lineage>
</organism>
<dbReference type="Proteomes" id="UP000663671">
    <property type="component" value="Chromosome 5"/>
</dbReference>
<dbReference type="Gene3D" id="3.40.50.1820">
    <property type="entry name" value="alpha/beta hydrolase"/>
    <property type="match status" value="1"/>
</dbReference>
<reference evidence="1" key="1">
    <citation type="submission" date="2021-01" db="EMBL/GenBank/DDBJ databases">
        <title>Chromosome-level genome assembly of a human fungal pathogen reveals clustering of transcriptionally co-regulated genes.</title>
        <authorList>
            <person name="Voorhies M."/>
            <person name="Cohen S."/>
            <person name="Shea T.P."/>
            <person name="Petrus S."/>
            <person name="Munoz J.F."/>
            <person name="Poplawski S."/>
            <person name="Goldman W.E."/>
            <person name="Michael T."/>
            <person name="Cuomo C.A."/>
            <person name="Sil A."/>
            <person name="Beyhan S."/>
        </authorList>
    </citation>
    <scope>NUCLEOTIDE SEQUENCE</scope>
    <source>
        <strain evidence="1">WU24</strain>
    </source>
</reference>
<accession>A0A8A1M3I8</accession>
<evidence type="ECO:0000313" key="1">
    <source>
        <dbReference type="EMBL" id="QSS61076.1"/>
    </source>
</evidence>
<dbReference type="EMBL" id="CP069111">
    <property type="protein sequence ID" value="QSS61076.1"/>
    <property type="molecule type" value="Genomic_DNA"/>
</dbReference>
<evidence type="ECO:0000313" key="2">
    <source>
        <dbReference type="Proteomes" id="UP000663671"/>
    </source>
</evidence>
<name>A0A8A1M3I8_AJECA</name>
<dbReference type="InterPro" id="IPR029058">
    <property type="entry name" value="AB_hydrolase_fold"/>
</dbReference>
<proteinExistence type="predicted"/>
<dbReference type="VEuPathDB" id="FungiDB:I7I51_03248"/>
<protein>
    <recommendedName>
        <fullName evidence="3">Alpha/beta hydrolase</fullName>
    </recommendedName>
</protein>